<keyword evidence="1 8" id="KW-0479">Metal-binding</keyword>
<feature type="repeat" description="CXXCXGXG motif" evidence="8">
    <location>
        <begin position="152"/>
        <end position="159"/>
    </location>
</feature>
<evidence type="ECO:0000256" key="1">
    <source>
        <dbReference type="ARBA" id="ARBA00022723"/>
    </source>
</evidence>
<dbReference type="PROSITE" id="PS50076">
    <property type="entry name" value="DNAJ_2"/>
    <property type="match status" value="1"/>
</dbReference>
<evidence type="ECO:0000256" key="4">
    <source>
        <dbReference type="ARBA" id="ARBA00022833"/>
    </source>
</evidence>
<dbReference type="InterPro" id="IPR001623">
    <property type="entry name" value="DnaJ_domain"/>
</dbReference>
<gene>
    <name evidence="8" type="primary">dnaJ</name>
    <name evidence="12" type="ORF">UW53_C0004G0027</name>
</gene>
<proteinExistence type="inferred from homology"/>
<feature type="binding site" evidence="8">
    <location>
        <position position="169"/>
    </location>
    <ligand>
        <name>Zn(2+)</name>
        <dbReference type="ChEBI" id="CHEBI:29105"/>
        <label>2</label>
    </ligand>
</feature>
<evidence type="ECO:0000256" key="3">
    <source>
        <dbReference type="ARBA" id="ARBA00022771"/>
    </source>
</evidence>
<dbReference type="SUPFAM" id="SSF57938">
    <property type="entry name" value="DnaJ/Hsp40 cysteine-rich domain"/>
    <property type="match status" value="1"/>
</dbReference>
<dbReference type="PROSITE" id="PS00636">
    <property type="entry name" value="DNAJ_1"/>
    <property type="match status" value="1"/>
</dbReference>
<dbReference type="GO" id="GO:0031072">
    <property type="term" value="F:heat shock protein binding"/>
    <property type="evidence" value="ECO:0007669"/>
    <property type="project" value="InterPro"/>
</dbReference>
<evidence type="ECO:0000259" key="11">
    <source>
        <dbReference type="PROSITE" id="PS51188"/>
    </source>
</evidence>
<feature type="binding site" evidence="8">
    <location>
        <position position="209"/>
    </location>
    <ligand>
        <name>Zn(2+)</name>
        <dbReference type="ChEBI" id="CHEBI:29105"/>
        <label>1</label>
    </ligand>
</feature>
<evidence type="ECO:0000259" key="10">
    <source>
        <dbReference type="PROSITE" id="PS50076"/>
    </source>
</evidence>
<dbReference type="GO" id="GO:0005737">
    <property type="term" value="C:cytoplasm"/>
    <property type="evidence" value="ECO:0007669"/>
    <property type="project" value="UniProtKB-SubCell"/>
</dbReference>
<dbReference type="InterPro" id="IPR012724">
    <property type="entry name" value="DnaJ"/>
</dbReference>
<comment type="function">
    <text evidence="8">Participates actively in the response to hyperosmotic and heat shock by preventing the aggregation of stress-denatured proteins and by disaggregating proteins, also in an autonomous, DnaK-independent fashion. Unfolded proteins bind initially to DnaJ; upon interaction with the DnaJ-bound protein, DnaK hydrolyzes its bound ATP, resulting in the formation of a stable complex. GrpE releases ADP from DnaK; ATP binding to DnaK triggers the release of the substrate protein, thus completing the reaction cycle. Several rounds of ATP-dependent interactions between DnaJ, DnaK and GrpE are required for fully efficient folding. Also involved, together with DnaK and GrpE, in the DNA replication of plasmids through activation of initiation proteins.</text>
</comment>
<reference evidence="12 13" key="1">
    <citation type="journal article" date="2015" name="Nature">
        <title>rRNA introns, odd ribosomes, and small enigmatic genomes across a large radiation of phyla.</title>
        <authorList>
            <person name="Brown C.T."/>
            <person name="Hug L.A."/>
            <person name="Thomas B.C."/>
            <person name="Sharon I."/>
            <person name="Castelle C.J."/>
            <person name="Singh A."/>
            <person name="Wilkins M.J."/>
            <person name="Williams K.H."/>
            <person name="Banfield J.F."/>
        </authorList>
    </citation>
    <scope>NUCLEOTIDE SEQUENCE [LARGE SCALE GENOMIC DNA]</scope>
</reference>
<keyword evidence="2 8" id="KW-0677">Repeat</keyword>
<protein>
    <recommendedName>
        <fullName evidence="7 8">Chaperone protein DnaJ</fullName>
    </recommendedName>
</protein>
<dbReference type="HAMAP" id="MF_01152">
    <property type="entry name" value="DnaJ"/>
    <property type="match status" value="1"/>
</dbReference>
<organism evidence="12 13">
    <name type="scientific">Candidatus Giovannonibacteria bacterium GW2011_GWA1_44_25</name>
    <dbReference type="NCBI Taxonomy" id="1618645"/>
    <lineage>
        <taxon>Bacteria</taxon>
        <taxon>Candidatus Giovannoniibacteriota</taxon>
    </lineage>
</organism>
<dbReference type="PANTHER" id="PTHR43096">
    <property type="entry name" value="DNAJ HOMOLOG 1, MITOCHONDRIAL-RELATED"/>
    <property type="match status" value="1"/>
</dbReference>
<feature type="domain" description="CR-type" evidence="11">
    <location>
        <begin position="139"/>
        <end position="221"/>
    </location>
</feature>
<dbReference type="InterPro" id="IPR001305">
    <property type="entry name" value="HSP_DnaJ_Cys-rich_dom"/>
</dbReference>
<comment type="subcellular location">
    <subcellularLocation>
        <location evidence="8">Cytoplasm</location>
    </subcellularLocation>
</comment>
<feature type="binding site" evidence="8">
    <location>
        <position position="198"/>
    </location>
    <ligand>
        <name>Zn(2+)</name>
        <dbReference type="ChEBI" id="CHEBI:29105"/>
        <label>2</label>
    </ligand>
</feature>
<feature type="domain" description="J" evidence="10">
    <location>
        <begin position="3"/>
        <end position="65"/>
    </location>
</feature>
<dbReference type="CDD" id="cd06257">
    <property type="entry name" value="DnaJ"/>
    <property type="match status" value="1"/>
</dbReference>
<feature type="zinc finger region" description="CR-type" evidence="9">
    <location>
        <begin position="139"/>
        <end position="221"/>
    </location>
</feature>
<keyword evidence="8" id="KW-0235">DNA replication</keyword>
<dbReference type="GO" id="GO:0005524">
    <property type="term" value="F:ATP binding"/>
    <property type="evidence" value="ECO:0007669"/>
    <property type="project" value="InterPro"/>
</dbReference>
<dbReference type="PROSITE" id="PS51188">
    <property type="entry name" value="ZF_CR"/>
    <property type="match status" value="1"/>
</dbReference>
<feature type="binding site" evidence="8">
    <location>
        <position position="155"/>
    </location>
    <ligand>
        <name>Zn(2+)</name>
        <dbReference type="ChEBI" id="CHEBI:29105"/>
        <label>1</label>
    </ligand>
</feature>
<dbReference type="EMBL" id="LCIR01000004">
    <property type="protein sequence ID" value="KKT60015.1"/>
    <property type="molecule type" value="Genomic_DNA"/>
</dbReference>
<dbReference type="CDD" id="cd10747">
    <property type="entry name" value="DnaJ_C"/>
    <property type="match status" value="1"/>
</dbReference>
<keyword evidence="8" id="KW-0346">Stress response</keyword>
<evidence type="ECO:0000256" key="6">
    <source>
        <dbReference type="ARBA" id="ARBA00061004"/>
    </source>
</evidence>
<evidence type="ECO:0000256" key="2">
    <source>
        <dbReference type="ARBA" id="ARBA00022737"/>
    </source>
</evidence>
<dbReference type="AlphaFoldDB" id="A0A0G1ILJ9"/>
<dbReference type="GO" id="GO:0006260">
    <property type="term" value="P:DNA replication"/>
    <property type="evidence" value="ECO:0007669"/>
    <property type="project" value="UniProtKB-KW"/>
</dbReference>
<dbReference type="Pfam" id="PF01556">
    <property type="entry name" value="DnaJ_C"/>
    <property type="match status" value="1"/>
</dbReference>
<dbReference type="InterPro" id="IPR002939">
    <property type="entry name" value="DnaJ_C"/>
</dbReference>
<evidence type="ECO:0000256" key="5">
    <source>
        <dbReference type="ARBA" id="ARBA00023186"/>
    </source>
</evidence>
<accession>A0A0G1ILJ9</accession>
<evidence type="ECO:0000313" key="12">
    <source>
        <dbReference type="EMBL" id="KKT60015.1"/>
    </source>
</evidence>
<sequence length="358" mass="39408">MKDYYEILGVGKNASQDEIKRAYRKLAHEHHPDKKGGDEKKFKEINEAYQILGDEQKRQQYDRFGKTFAGGGQSGFSGFEGFDFSNFGGGFNADLGDIFEDFLGGLGGFSARGGQGRRRERGSDISLGIDASFQESVFGGRRSVVIEKTSKCEICGGNGAEPGTNLKKCATCQGTGTVREMRRSLFGAFTALSECSHCRGRGESPERACKHCRGAGILRKSQGVEIMIPPGIRDGEAIKLTGLGEEVQRGQAGDLYVRIHVLPHHIFRREGYDILMDLHLPLSKMLLGGEEMIETLEGKISVRIPELSKVGDFLRLRGKGVPRGRGRGDLLIRLFPKLPKKLTPRAKEILSDLEKEGL</sequence>
<dbReference type="Proteomes" id="UP000034087">
    <property type="component" value="Unassembled WGS sequence"/>
</dbReference>
<comment type="domain">
    <text evidence="8">The J domain is necessary and sufficient to stimulate DnaK ATPase activity. Zinc center 1 plays an important role in the autonomous, DnaK-independent chaperone activity of DnaJ. Zinc center 2 is essential for interaction with DnaK and for DnaJ activity.</text>
</comment>
<feature type="binding site" evidence="8">
    <location>
        <position position="195"/>
    </location>
    <ligand>
        <name>Zn(2+)</name>
        <dbReference type="ChEBI" id="CHEBI:29105"/>
        <label>2</label>
    </ligand>
</feature>
<dbReference type="Pfam" id="PF00684">
    <property type="entry name" value="DnaJ_CXXCXGXG"/>
    <property type="match status" value="1"/>
</dbReference>
<dbReference type="InterPro" id="IPR008971">
    <property type="entry name" value="HSP40/DnaJ_pept-bd"/>
</dbReference>
<dbReference type="CDD" id="cd10719">
    <property type="entry name" value="DnaJ_zf"/>
    <property type="match status" value="1"/>
</dbReference>
<evidence type="ECO:0000256" key="9">
    <source>
        <dbReference type="PROSITE-ProRule" id="PRU00546"/>
    </source>
</evidence>
<dbReference type="GO" id="GO:0042026">
    <property type="term" value="P:protein refolding"/>
    <property type="evidence" value="ECO:0007669"/>
    <property type="project" value="TreeGrafter"/>
</dbReference>
<dbReference type="PRINTS" id="PR00625">
    <property type="entry name" value="JDOMAIN"/>
</dbReference>
<keyword evidence="5 8" id="KW-0143">Chaperone</keyword>
<dbReference type="SUPFAM" id="SSF46565">
    <property type="entry name" value="Chaperone J-domain"/>
    <property type="match status" value="1"/>
</dbReference>
<comment type="caution">
    <text evidence="12">The sequence shown here is derived from an EMBL/GenBank/DDBJ whole genome shotgun (WGS) entry which is preliminary data.</text>
</comment>
<dbReference type="Gene3D" id="1.10.287.110">
    <property type="entry name" value="DnaJ domain"/>
    <property type="match status" value="1"/>
</dbReference>
<comment type="cofactor">
    <cofactor evidence="8">
        <name>Zn(2+)</name>
        <dbReference type="ChEBI" id="CHEBI:29105"/>
    </cofactor>
    <text evidence="8">Binds 2 Zn(2+) ions per monomer.</text>
</comment>
<evidence type="ECO:0000256" key="8">
    <source>
        <dbReference type="HAMAP-Rule" id="MF_01152"/>
    </source>
</evidence>
<dbReference type="SMART" id="SM00271">
    <property type="entry name" value="DnaJ"/>
    <property type="match status" value="1"/>
</dbReference>
<feature type="binding site" evidence="8">
    <location>
        <position position="212"/>
    </location>
    <ligand>
        <name>Zn(2+)</name>
        <dbReference type="ChEBI" id="CHEBI:29105"/>
        <label>1</label>
    </ligand>
</feature>
<feature type="binding site" evidence="8">
    <location>
        <position position="152"/>
    </location>
    <ligand>
        <name>Zn(2+)</name>
        <dbReference type="ChEBI" id="CHEBI:29105"/>
        <label>1</label>
    </ligand>
</feature>
<feature type="repeat" description="CXXCXGXG motif" evidence="8">
    <location>
        <begin position="169"/>
        <end position="176"/>
    </location>
</feature>
<feature type="binding site" evidence="8">
    <location>
        <position position="172"/>
    </location>
    <ligand>
        <name>Zn(2+)</name>
        <dbReference type="ChEBI" id="CHEBI:29105"/>
        <label>2</label>
    </ligand>
</feature>
<dbReference type="Pfam" id="PF00226">
    <property type="entry name" value="DnaJ"/>
    <property type="match status" value="1"/>
</dbReference>
<dbReference type="InterPro" id="IPR036410">
    <property type="entry name" value="HSP_DnaJ_Cys-rich_dom_sf"/>
</dbReference>
<name>A0A0G1ILJ9_9BACT</name>
<keyword evidence="4 8" id="KW-0862">Zinc</keyword>
<dbReference type="Gene3D" id="2.10.230.10">
    <property type="entry name" value="Heat shock protein DnaJ, cysteine-rich domain"/>
    <property type="match status" value="1"/>
</dbReference>
<feature type="repeat" description="CXXCXGXG motif" evidence="8">
    <location>
        <begin position="209"/>
        <end position="216"/>
    </location>
</feature>
<dbReference type="InterPro" id="IPR018253">
    <property type="entry name" value="DnaJ_domain_CS"/>
</dbReference>
<dbReference type="SUPFAM" id="SSF49493">
    <property type="entry name" value="HSP40/DnaJ peptide-binding domain"/>
    <property type="match status" value="2"/>
</dbReference>
<keyword evidence="3 8" id="KW-0863">Zinc-finger</keyword>
<dbReference type="GO" id="GO:0051082">
    <property type="term" value="F:unfolded protein binding"/>
    <property type="evidence" value="ECO:0007669"/>
    <property type="project" value="UniProtKB-UniRule"/>
</dbReference>
<comment type="similarity">
    <text evidence="6 8">Belongs to the DnaJ family.</text>
</comment>
<dbReference type="Gene3D" id="2.60.260.20">
    <property type="entry name" value="Urease metallochaperone UreE, N-terminal domain"/>
    <property type="match status" value="2"/>
</dbReference>
<evidence type="ECO:0000313" key="13">
    <source>
        <dbReference type="Proteomes" id="UP000034087"/>
    </source>
</evidence>
<keyword evidence="8" id="KW-0963">Cytoplasm</keyword>
<comment type="subunit">
    <text evidence="8">Homodimer.</text>
</comment>
<feature type="repeat" description="CXXCXGXG motif" evidence="8">
    <location>
        <begin position="195"/>
        <end position="202"/>
    </location>
</feature>
<dbReference type="FunFam" id="2.10.230.10:FF:000002">
    <property type="entry name" value="Molecular chaperone DnaJ"/>
    <property type="match status" value="1"/>
</dbReference>
<dbReference type="InterPro" id="IPR036869">
    <property type="entry name" value="J_dom_sf"/>
</dbReference>
<dbReference type="GO" id="GO:0009408">
    <property type="term" value="P:response to heat"/>
    <property type="evidence" value="ECO:0007669"/>
    <property type="project" value="InterPro"/>
</dbReference>
<evidence type="ECO:0000256" key="7">
    <source>
        <dbReference type="ARBA" id="ARBA00067609"/>
    </source>
</evidence>
<dbReference type="GO" id="GO:0008270">
    <property type="term" value="F:zinc ion binding"/>
    <property type="evidence" value="ECO:0007669"/>
    <property type="project" value="UniProtKB-UniRule"/>
</dbReference>
<dbReference type="PANTHER" id="PTHR43096:SF52">
    <property type="entry name" value="DNAJ HOMOLOG 1, MITOCHONDRIAL-RELATED"/>
    <property type="match status" value="1"/>
</dbReference>